<organism evidence="7 8">
    <name type="scientific">Linum tenue</name>
    <dbReference type="NCBI Taxonomy" id="586396"/>
    <lineage>
        <taxon>Eukaryota</taxon>
        <taxon>Viridiplantae</taxon>
        <taxon>Streptophyta</taxon>
        <taxon>Embryophyta</taxon>
        <taxon>Tracheophyta</taxon>
        <taxon>Spermatophyta</taxon>
        <taxon>Magnoliopsida</taxon>
        <taxon>eudicotyledons</taxon>
        <taxon>Gunneridae</taxon>
        <taxon>Pentapetalae</taxon>
        <taxon>rosids</taxon>
        <taxon>fabids</taxon>
        <taxon>Malpighiales</taxon>
        <taxon>Linaceae</taxon>
        <taxon>Linum</taxon>
    </lineage>
</organism>
<feature type="transmembrane region" description="Helical" evidence="6">
    <location>
        <begin position="300"/>
        <end position="318"/>
    </location>
</feature>
<dbReference type="Proteomes" id="UP001154282">
    <property type="component" value="Unassembled WGS sequence"/>
</dbReference>
<evidence type="ECO:0000256" key="4">
    <source>
        <dbReference type="ARBA" id="ARBA00022989"/>
    </source>
</evidence>
<proteinExistence type="inferred from homology"/>
<dbReference type="AlphaFoldDB" id="A0AAV0Q117"/>
<evidence type="ECO:0000256" key="1">
    <source>
        <dbReference type="ARBA" id="ARBA00004141"/>
    </source>
</evidence>
<feature type="transmembrane region" description="Helical" evidence="6">
    <location>
        <begin position="338"/>
        <end position="360"/>
    </location>
</feature>
<feature type="transmembrane region" description="Helical" evidence="6">
    <location>
        <begin position="262"/>
        <end position="280"/>
    </location>
</feature>
<sequence length="492" mass="53239">MDKNPSLQAPLIVYSSSSSSTEPSSRQNRFSRNEILEEVKKQLWLAGPLVSVNFFTFLLQVISVMFVGHLGELPLAGASMATSFVSVTAISLLKGMASALETLCGQSYGAKQYHLLGVHLQRAMIVLLLAAIPLSFISGYAEPILLCLGQDPEISAEAGKYARFVIPSIFGIAVLESNVRFLQSQNNVVPLLVTTGTTTLLHVLVCWALVFKSGLGSRGAALANGVSYWINALSLFVYVMVSPTCKQTWTGWSREAFHGIPGFIRLAIPSAIMLCLEIWSFEVMVLLGGLLPNPKLETSVLSISLNTSAMIYMIPLGLSASVSTRVSNELGAGRPRTAILAVYVALAMAITEWTLVGTVLVSGRNIWGRLYSKEERVVKYVAEMLLVIAAFHLFDAIQSVLSGICRGCGKQKLGAVVNLGAYYIIGIPCSILLAFVYHVGGKGLWIGIMIAVIFQALFLSVVTLKTSWEKEAKKAKDRVYGAIIQEQCHALP</sequence>
<protein>
    <recommendedName>
        <fullName evidence="6">Protein DETOXIFICATION</fullName>
    </recommendedName>
    <alternativeName>
        <fullName evidence="6">Multidrug and toxic compound extrusion protein</fullName>
    </alternativeName>
</protein>
<feature type="transmembrane region" description="Helical" evidence="6">
    <location>
        <begin position="413"/>
        <end position="437"/>
    </location>
</feature>
<accession>A0AAV0Q117</accession>
<keyword evidence="4 6" id="KW-1133">Transmembrane helix</keyword>
<name>A0AAV0Q117_9ROSI</name>
<feature type="transmembrane region" description="Helical" evidence="6">
    <location>
        <begin position="73"/>
        <end position="93"/>
    </location>
</feature>
<comment type="caution">
    <text evidence="7">The sequence shown here is derived from an EMBL/GenBank/DDBJ whole genome shotgun (WGS) entry which is preliminary data.</text>
</comment>
<feature type="transmembrane region" description="Helical" evidence="6">
    <location>
        <begin position="443"/>
        <end position="464"/>
    </location>
</feature>
<feature type="transmembrane region" description="Helical" evidence="6">
    <location>
        <begin position="222"/>
        <end position="241"/>
    </location>
</feature>
<evidence type="ECO:0000256" key="3">
    <source>
        <dbReference type="ARBA" id="ARBA00022692"/>
    </source>
</evidence>
<feature type="transmembrane region" description="Helical" evidence="6">
    <location>
        <begin position="161"/>
        <end position="179"/>
    </location>
</feature>
<feature type="transmembrane region" description="Helical" evidence="6">
    <location>
        <begin position="123"/>
        <end position="141"/>
    </location>
</feature>
<dbReference type="EMBL" id="CAMGYJ010000009">
    <property type="protein sequence ID" value="CAI0492938.1"/>
    <property type="molecule type" value="Genomic_DNA"/>
</dbReference>
<evidence type="ECO:0000313" key="7">
    <source>
        <dbReference type="EMBL" id="CAI0492938.1"/>
    </source>
</evidence>
<comment type="similarity">
    <text evidence="2 6">Belongs to the multi antimicrobial extrusion (MATE) (TC 2.A.66.1) family.</text>
</comment>
<reference evidence="7" key="1">
    <citation type="submission" date="2022-08" db="EMBL/GenBank/DDBJ databases">
        <authorList>
            <person name="Gutierrez-Valencia J."/>
        </authorList>
    </citation>
    <scope>NUCLEOTIDE SEQUENCE</scope>
</reference>
<feature type="transmembrane region" description="Helical" evidence="6">
    <location>
        <begin position="43"/>
        <end position="67"/>
    </location>
</feature>
<dbReference type="GO" id="GO:0016020">
    <property type="term" value="C:membrane"/>
    <property type="evidence" value="ECO:0007669"/>
    <property type="project" value="UniProtKB-SubCell"/>
</dbReference>
<gene>
    <name evidence="7" type="ORF">LITE_LOCUS41051</name>
</gene>
<dbReference type="Pfam" id="PF01554">
    <property type="entry name" value="MatE"/>
    <property type="match status" value="2"/>
</dbReference>
<dbReference type="NCBIfam" id="TIGR00797">
    <property type="entry name" value="matE"/>
    <property type="match status" value="1"/>
</dbReference>
<dbReference type="GO" id="GO:0015297">
    <property type="term" value="F:antiporter activity"/>
    <property type="evidence" value="ECO:0007669"/>
    <property type="project" value="InterPro"/>
</dbReference>
<comment type="subcellular location">
    <subcellularLocation>
        <location evidence="1">Membrane</location>
        <topology evidence="1">Multi-pass membrane protein</topology>
    </subcellularLocation>
</comment>
<dbReference type="CDD" id="cd13132">
    <property type="entry name" value="MATE_eukaryotic"/>
    <property type="match status" value="1"/>
</dbReference>
<dbReference type="InterPro" id="IPR045069">
    <property type="entry name" value="MATE_euk"/>
</dbReference>
<evidence type="ECO:0000256" key="2">
    <source>
        <dbReference type="ARBA" id="ARBA00010199"/>
    </source>
</evidence>
<keyword evidence="8" id="KW-1185">Reference proteome</keyword>
<evidence type="ECO:0000256" key="5">
    <source>
        <dbReference type="ARBA" id="ARBA00023136"/>
    </source>
</evidence>
<feature type="transmembrane region" description="Helical" evidence="6">
    <location>
        <begin position="191"/>
        <end position="210"/>
    </location>
</feature>
<evidence type="ECO:0000256" key="6">
    <source>
        <dbReference type="RuleBase" id="RU004914"/>
    </source>
</evidence>
<keyword evidence="5 6" id="KW-0472">Membrane</keyword>
<dbReference type="PANTHER" id="PTHR11206">
    <property type="entry name" value="MULTIDRUG RESISTANCE PROTEIN"/>
    <property type="match status" value="1"/>
</dbReference>
<evidence type="ECO:0000313" key="8">
    <source>
        <dbReference type="Proteomes" id="UP001154282"/>
    </source>
</evidence>
<keyword evidence="3 6" id="KW-0812">Transmembrane</keyword>
<feature type="transmembrane region" description="Helical" evidence="6">
    <location>
        <begin position="380"/>
        <end position="401"/>
    </location>
</feature>
<dbReference type="InterPro" id="IPR002528">
    <property type="entry name" value="MATE_fam"/>
</dbReference>
<dbReference type="GO" id="GO:0042910">
    <property type="term" value="F:xenobiotic transmembrane transporter activity"/>
    <property type="evidence" value="ECO:0007669"/>
    <property type="project" value="InterPro"/>
</dbReference>
<dbReference type="GO" id="GO:1990961">
    <property type="term" value="P:xenobiotic detoxification by transmembrane export across the plasma membrane"/>
    <property type="evidence" value="ECO:0007669"/>
    <property type="project" value="InterPro"/>
</dbReference>